<dbReference type="Gene3D" id="1.25.10.10">
    <property type="entry name" value="Leucine-rich Repeat Variant"/>
    <property type="match status" value="1"/>
</dbReference>
<dbReference type="EMBL" id="JAPMOS010000019">
    <property type="protein sequence ID" value="KAJ4459455.1"/>
    <property type="molecule type" value="Genomic_DNA"/>
</dbReference>
<accession>A0ABQ8UPK5</accession>
<keyword evidence="2" id="KW-1185">Reference proteome</keyword>
<dbReference type="InterPro" id="IPR011989">
    <property type="entry name" value="ARM-like"/>
</dbReference>
<dbReference type="InterPro" id="IPR000225">
    <property type="entry name" value="Armadillo"/>
</dbReference>
<dbReference type="Proteomes" id="UP001141327">
    <property type="component" value="Unassembled WGS sequence"/>
</dbReference>
<dbReference type="SUPFAM" id="SSF48371">
    <property type="entry name" value="ARM repeat"/>
    <property type="match status" value="1"/>
</dbReference>
<evidence type="ECO:0000313" key="2">
    <source>
        <dbReference type="Proteomes" id="UP001141327"/>
    </source>
</evidence>
<sequence length="553" mass="56976">MWGRLQESPLPPLNITLSSHTAVTLATTQIPATLSTTSPSVSIDVPPPHETSLPSIATAKVDPTKAEAASEAPVPESASPLAPIGGNAKQVPNEPPTTPPLGTLPPLAMCTLRLEAVGLPPRTVEIAPDEAEAMRLEEFMGLLAAHFEGRSVAGAPAIGVAPEAVTGLVDSAESLHSVLRASLAHPMVLQVPLLPLPPPSCPKKLLALAARLAAPVDTLLAHPYRTSRILHDLVCLLGRYRATAEGRALDLAAQLGRAGMVASLARLLTARPDLAATHPGVAVQLLAAISDLAHVPENATAFGRAGVVVPLASMLTAHPDLFAAHPEVALALLAAIASLAKENCAAFKRAGVAAPLVGLLRAQTDPAAIIPEAVLWFCTAVSQLATDPEISAAFLSAGMPALLVGLLSAHPDLPASPELAKALLTVIVNLSQVSPPFSAALGQAGVAASLVRLLAHPNLVAISELLLRSIGCLAEDRANLACFVRAGVMDPLVKLLAHLPITGPGVANQALRVVIRLSADPGCRAVFQVIPLDRFIAFPGVDPKLLRYLGLTA</sequence>
<name>A0ABQ8UPK5_9EUKA</name>
<comment type="caution">
    <text evidence="1">The sequence shown here is derived from an EMBL/GenBank/DDBJ whole genome shotgun (WGS) entry which is preliminary data.</text>
</comment>
<protein>
    <submittedName>
        <fullName evidence="1">Uncharacterized protein</fullName>
    </submittedName>
</protein>
<dbReference type="SMART" id="SM00185">
    <property type="entry name" value="ARM"/>
    <property type="match status" value="4"/>
</dbReference>
<dbReference type="InterPro" id="IPR016024">
    <property type="entry name" value="ARM-type_fold"/>
</dbReference>
<evidence type="ECO:0000313" key="1">
    <source>
        <dbReference type="EMBL" id="KAJ4459455.1"/>
    </source>
</evidence>
<dbReference type="PANTHER" id="PTHR46241">
    <property type="entry name" value="ARMADILLO REPEAT-CONTAINING PROTEIN 4 ARMC4"/>
    <property type="match status" value="1"/>
</dbReference>
<organism evidence="1 2">
    <name type="scientific">Paratrimastix pyriformis</name>
    <dbReference type="NCBI Taxonomy" id="342808"/>
    <lineage>
        <taxon>Eukaryota</taxon>
        <taxon>Metamonada</taxon>
        <taxon>Preaxostyla</taxon>
        <taxon>Paratrimastigidae</taxon>
        <taxon>Paratrimastix</taxon>
    </lineage>
</organism>
<proteinExistence type="predicted"/>
<gene>
    <name evidence="1" type="ORF">PAPYR_4502</name>
</gene>
<reference evidence="1" key="1">
    <citation type="journal article" date="2022" name="bioRxiv">
        <title>Genomics of Preaxostyla Flagellates Illuminates Evolutionary Transitions and the Path Towards Mitochondrial Loss.</title>
        <authorList>
            <person name="Novak L.V.F."/>
            <person name="Treitli S.C."/>
            <person name="Pyrih J."/>
            <person name="Halakuc P."/>
            <person name="Pipaliya S.V."/>
            <person name="Vacek V."/>
            <person name="Brzon O."/>
            <person name="Soukal P."/>
            <person name="Eme L."/>
            <person name="Dacks J.B."/>
            <person name="Karnkowska A."/>
            <person name="Elias M."/>
            <person name="Hampl V."/>
        </authorList>
    </citation>
    <scope>NUCLEOTIDE SEQUENCE</scope>
    <source>
        <strain evidence="1">RCP-MX</strain>
    </source>
</reference>
<dbReference type="PANTHER" id="PTHR46241:SF1">
    <property type="entry name" value="OUTER DYNEIN ARM-DOCKING COMPLEX SUBUNIT 2"/>
    <property type="match status" value="1"/>
</dbReference>